<accession>A0A286EDR8</accession>
<feature type="transmembrane region" description="Helical" evidence="1">
    <location>
        <begin position="20"/>
        <end position="41"/>
    </location>
</feature>
<dbReference type="Proteomes" id="UP000219669">
    <property type="component" value="Unassembled WGS sequence"/>
</dbReference>
<reference evidence="2 3" key="1">
    <citation type="submission" date="2017-09" db="EMBL/GenBank/DDBJ databases">
        <authorList>
            <person name="Ehlers B."/>
            <person name="Leendertz F.H."/>
        </authorList>
    </citation>
    <scope>NUCLEOTIDE SEQUENCE [LARGE SCALE GENOMIC DNA]</scope>
    <source>
        <strain evidence="2 3">DSM 16848</strain>
    </source>
</reference>
<organism evidence="2 3">
    <name type="scientific">Alysiella filiformis DSM 16848</name>
    <dbReference type="NCBI Taxonomy" id="1120981"/>
    <lineage>
        <taxon>Bacteria</taxon>
        <taxon>Pseudomonadati</taxon>
        <taxon>Pseudomonadota</taxon>
        <taxon>Betaproteobacteria</taxon>
        <taxon>Neisseriales</taxon>
        <taxon>Neisseriaceae</taxon>
        <taxon>Alysiella</taxon>
    </lineage>
</organism>
<keyword evidence="1" id="KW-0812">Transmembrane</keyword>
<evidence type="ECO:0000256" key="1">
    <source>
        <dbReference type="SAM" id="Phobius"/>
    </source>
</evidence>
<dbReference type="AlphaFoldDB" id="A0A286EDR8"/>
<sequence length="233" mass="26067">MKKAYPIDKAVIIVKIKATVIHFVFSLLVFLAALAWIRWVLYPDFHFDLNGVWYGLRLIAGVDLVLGPLITLLVYHSAKPMREKVGDFAIAGVVQIIALSYGLHTMYQEHPRMIAFNDYGTAVTVTQREFGESSELPENLAEFDKLAGVPIAAIHPENGVTHYAKLDLSSLQKADEATRRTLNYEDDKQTLADLEKQHGKLYVFGVMGKYQGAFVAMDAAQNLIATFGQRDLH</sequence>
<keyword evidence="1" id="KW-1133">Transmembrane helix</keyword>
<evidence type="ECO:0000313" key="2">
    <source>
        <dbReference type="EMBL" id="SOD69052.1"/>
    </source>
</evidence>
<feature type="transmembrane region" description="Helical" evidence="1">
    <location>
        <begin position="88"/>
        <end position="107"/>
    </location>
</feature>
<keyword evidence="3" id="KW-1185">Reference proteome</keyword>
<dbReference type="EMBL" id="OCNF01000012">
    <property type="protein sequence ID" value="SOD69052.1"/>
    <property type="molecule type" value="Genomic_DNA"/>
</dbReference>
<keyword evidence="1" id="KW-0472">Membrane</keyword>
<dbReference type="RefSeq" id="WP_097114532.1">
    <property type="nucleotide sequence ID" value="NZ_CP083931.1"/>
</dbReference>
<evidence type="ECO:0000313" key="3">
    <source>
        <dbReference type="Proteomes" id="UP000219669"/>
    </source>
</evidence>
<gene>
    <name evidence="2" type="ORF">SAMN02746062_01505</name>
</gene>
<proteinExistence type="predicted"/>
<protein>
    <submittedName>
        <fullName evidence="2">Uncharacterized protein</fullName>
    </submittedName>
</protein>
<name>A0A286EDR8_9NEIS</name>
<feature type="transmembrane region" description="Helical" evidence="1">
    <location>
        <begin position="53"/>
        <end position="76"/>
    </location>
</feature>
<dbReference type="OrthoDB" id="8613597at2"/>